<evidence type="ECO:0000313" key="3">
    <source>
        <dbReference type="Proteomes" id="UP000301751"/>
    </source>
</evidence>
<dbReference type="PRINTS" id="PR01590">
    <property type="entry name" value="HTHFIS"/>
</dbReference>
<keyword evidence="3" id="KW-1185">Reference proteome</keyword>
<organism evidence="2 3">
    <name type="scientific">Pseudaquabacterium pictum</name>
    <dbReference type="NCBI Taxonomy" id="2315236"/>
    <lineage>
        <taxon>Bacteria</taxon>
        <taxon>Pseudomonadati</taxon>
        <taxon>Pseudomonadota</taxon>
        <taxon>Betaproteobacteria</taxon>
        <taxon>Burkholderiales</taxon>
        <taxon>Sphaerotilaceae</taxon>
        <taxon>Pseudaquabacterium</taxon>
    </lineage>
</organism>
<dbReference type="Proteomes" id="UP000301751">
    <property type="component" value="Unassembled WGS sequence"/>
</dbReference>
<dbReference type="InterPro" id="IPR011785">
    <property type="entry name" value="Tscrpt_reg_PpsR-CrtJ"/>
</dbReference>
<dbReference type="InterPro" id="IPR009057">
    <property type="entry name" value="Homeodomain-like_sf"/>
</dbReference>
<dbReference type="SUPFAM" id="SSF55785">
    <property type="entry name" value="PYP-like sensor domain (PAS domain)"/>
    <property type="match status" value="2"/>
</dbReference>
<evidence type="ECO:0000313" key="2">
    <source>
        <dbReference type="EMBL" id="GCL65402.1"/>
    </source>
</evidence>
<gene>
    <name evidence="2" type="ORF">AQPW35_44830</name>
</gene>
<feature type="domain" description="PAS" evidence="1">
    <location>
        <begin position="165"/>
        <end position="211"/>
    </location>
</feature>
<dbReference type="InterPro" id="IPR002197">
    <property type="entry name" value="HTH_Fis"/>
</dbReference>
<dbReference type="Pfam" id="PF02954">
    <property type="entry name" value="HTH_8"/>
    <property type="match status" value="1"/>
</dbReference>
<dbReference type="SMART" id="SM00091">
    <property type="entry name" value="PAS"/>
    <property type="match status" value="3"/>
</dbReference>
<sequence>MKKKKPAVPRALGEFTLASQTLADLSPQAISLLLCTAADITLVLDDTGTIIDIAYGDEALAAELGDEWIGQRWVDTVTEDSHPKIRALLAPPAPGAMRWRQINHPQPDGGTMALSFASHAIPAQGRHPARWFAFGRDQRVTMALQQRLVEAQLSVERDYARFRQAELRYRQLFQMAGEAVLVIDAGTGRVLEANPAAVTMMGTPADKMVGQVFPLGLTARSTKLVAGLLATARRTGRADPVNAELAEGRSAVQVSASLLHQDQSHLLLVRLSRIDSQAAQAHGAESAMLLQLAQGAPDGLVVTDLDGLVQAANAEFLTLCQVAGEEQMRGQSLERWLGRTDVDLGVLVSNLRQRGTVKLFATTLRGEFGANTEVEISAVTVTRSDPMLLGFTVRDVGRRLQPEAAATQALPRSVNQLTELVGRVPMKDIVGETTDLIEKRCIEAALELTRDNRASAAEILGLSRQSLYVKLRRYGLGDLGPGVDK</sequence>
<dbReference type="GO" id="GO:0043565">
    <property type="term" value="F:sequence-specific DNA binding"/>
    <property type="evidence" value="ECO:0007669"/>
    <property type="project" value="InterPro"/>
</dbReference>
<dbReference type="Pfam" id="PF13188">
    <property type="entry name" value="PAS_8"/>
    <property type="match status" value="2"/>
</dbReference>
<dbReference type="AlphaFoldDB" id="A0A480AYR1"/>
<dbReference type="Gene3D" id="3.30.450.20">
    <property type="entry name" value="PAS domain"/>
    <property type="match status" value="3"/>
</dbReference>
<accession>A0A480AYR1</accession>
<reference evidence="3" key="1">
    <citation type="submission" date="2019-03" db="EMBL/GenBank/DDBJ databases">
        <title>Aquabacterium pictum sp.nov., the first bacteriochlorophyll a-containing freshwater bacterium in the genus Aquabacterium of the class Betaproteobacteria.</title>
        <authorList>
            <person name="Hirose S."/>
            <person name="Tank M."/>
            <person name="Hara E."/>
            <person name="Tamaki H."/>
            <person name="Takaichi S."/>
            <person name="Haruta S."/>
            <person name="Hanada S."/>
        </authorList>
    </citation>
    <scope>NUCLEOTIDE SEQUENCE [LARGE SCALE GENOMIC DNA]</scope>
    <source>
        <strain evidence="3">W35</strain>
    </source>
</reference>
<dbReference type="OrthoDB" id="5499170at2"/>
<dbReference type="Gene3D" id="1.10.10.60">
    <property type="entry name" value="Homeodomain-like"/>
    <property type="match status" value="1"/>
</dbReference>
<comment type="caution">
    <text evidence="2">The sequence shown here is derived from an EMBL/GenBank/DDBJ whole genome shotgun (WGS) entry which is preliminary data.</text>
</comment>
<proteinExistence type="predicted"/>
<dbReference type="NCBIfam" id="TIGR02040">
    <property type="entry name" value="PpsR-CrtJ"/>
    <property type="match status" value="1"/>
</dbReference>
<dbReference type="PROSITE" id="PS50112">
    <property type="entry name" value="PAS"/>
    <property type="match status" value="1"/>
</dbReference>
<evidence type="ECO:0000259" key="1">
    <source>
        <dbReference type="PROSITE" id="PS50112"/>
    </source>
</evidence>
<name>A0A480AYR1_9BURK</name>
<dbReference type="RefSeq" id="WP_137735118.1">
    <property type="nucleotide sequence ID" value="NZ_BJCL01000016.1"/>
</dbReference>
<dbReference type="Gene3D" id="1.20.5.430">
    <property type="match status" value="1"/>
</dbReference>
<dbReference type="InterPro" id="IPR000014">
    <property type="entry name" value="PAS"/>
</dbReference>
<dbReference type="InterPro" id="IPR035965">
    <property type="entry name" value="PAS-like_dom_sf"/>
</dbReference>
<dbReference type="SUPFAM" id="SSF46689">
    <property type="entry name" value="Homeodomain-like"/>
    <property type="match status" value="1"/>
</dbReference>
<protein>
    <submittedName>
        <fullName evidence="2">Transcriptional regulator PpsR</fullName>
    </submittedName>
</protein>
<dbReference type="EMBL" id="BJCL01000016">
    <property type="protein sequence ID" value="GCL65402.1"/>
    <property type="molecule type" value="Genomic_DNA"/>
</dbReference>